<reference evidence="3" key="1">
    <citation type="submission" date="2019-08" db="EMBL/GenBank/DDBJ databases">
        <title>The improved chromosome-level genome for the pearl oyster Pinctada fucata martensii using PacBio sequencing and Hi-C.</title>
        <authorList>
            <person name="Zheng Z."/>
        </authorList>
    </citation>
    <scope>NUCLEOTIDE SEQUENCE</scope>
    <source>
        <strain evidence="3">ZZ-2019</strain>
        <tissue evidence="3">Adductor muscle</tissue>
    </source>
</reference>
<dbReference type="InterPro" id="IPR002048">
    <property type="entry name" value="EF_hand_dom"/>
</dbReference>
<comment type="caution">
    <text evidence="3">The sequence shown here is derived from an EMBL/GenBank/DDBJ whole genome shotgun (WGS) entry which is preliminary data.</text>
</comment>
<dbReference type="PROSITE" id="PS50222">
    <property type="entry name" value="EF_HAND_2"/>
    <property type="match status" value="2"/>
</dbReference>
<accession>A0AA89BN54</accession>
<dbReference type="AlphaFoldDB" id="A0AA89BN54"/>
<gene>
    <name evidence="3" type="ORF">FSP39_008100</name>
</gene>
<dbReference type="Proteomes" id="UP001186944">
    <property type="component" value="Unassembled WGS sequence"/>
</dbReference>
<proteinExistence type="predicted"/>
<dbReference type="EMBL" id="VSWD01000011">
    <property type="protein sequence ID" value="KAK3087598.1"/>
    <property type="molecule type" value="Genomic_DNA"/>
</dbReference>
<dbReference type="SMART" id="SM00054">
    <property type="entry name" value="EFh"/>
    <property type="match status" value="3"/>
</dbReference>
<dbReference type="Gene3D" id="1.10.238.10">
    <property type="entry name" value="EF-hand"/>
    <property type="match status" value="2"/>
</dbReference>
<protein>
    <recommendedName>
        <fullName evidence="2">EF-hand domain-containing protein</fullName>
    </recommendedName>
</protein>
<name>A0AA89BN54_PINIB</name>
<evidence type="ECO:0000313" key="3">
    <source>
        <dbReference type="EMBL" id="KAK3087598.1"/>
    </source>
</evidence>
<dbReference type="SUPFAM" id="SSF47473">
    <property type="entry name" value="EF-hand"/>
    <property type="match status" value="1"/>
</dbReference>
<feature type="domain" description="EF-hand" evidence="2">
    <location>
        <begin position="175"/>
        <end position="210"/>
    </location>
</feature>
<feature type="domain" description="EF-hand" evidence="2">
    <location>
        <begin position="103"/>
        <end position="138"/>
    </location>
</feature>
<evidence type="ECO:0000313" key="4">
    <source>
        <dbReference type="Proteomes" id="UP001186944"/>
    </source>
</evidence>
<feature type="compositionally biased region" description="Polar residues" evidence="1">
    <location>
        <begin position="36"/>
        <end position="57"/>
    </location>
</feature>
<evidence type="ECO:0000256" key="1">
    <source>
        <dbReference type="SAM" id="MobiDB-lite"/>
    </source>
</evidence>
<organism evidence="3 4">
    <name type="scientific">Pinctada imbricata</name>
    <name type="common">Atlantic pearl-oyster</name>
    <name type="synonym">Pinctada martensii</name>
    <dbReference type="NCBI Taxonomy" id="66713"/>
    <lineage>
        <taxon>Eukaryota</taxon>
        <taxon>Metazoa</taxon>
        <taxon>Spiralia</taxon>
        <taxon>Lophotrochozoa</taxon>
        <taxon>Mollusca</taxon>
        <taxon>Bivalvia</taxon>
        <taxon>Autobranchia</taxon>
        <taxon>Pteriomorphia</taxon>
        <taxon>Pterioida</taxon>
        <taxon>Pterioidea</taxon>
        <taxon>Pteriidae</taxon>
        <taxon>Pinctada</taxon>
    </lineage>
</organism>
<dbReference type="InterPro" id="IPR011992">
    <property type="entry name" value="EF-hand-dom_pair"/>
</dbReference>
<dbReference type="GO" id="GO:0005509">
    <property type="term" value="F:calcium ion binding"/>
    <property type="evidence" value="ECO:0007669"/>
    <property type="project" value="InterPro"/>
</dbReference>
<sequence>MDTPTLRSTHTTRRQKYAHVQLLRTCKRSPARPPCTDNSGIHPQDTTNNRQSEQHGTTIHTTMPSQIGQAFKAEARILYLSKKFSFDGNKDKDCPQEDKSDDQGDVYLRGEFMSMDWDKSGVISTDDFCKLLLYLGVPSKDRIKAFLREINPNECSTMTLAEYYLLMEKHPELISQTNRWRSMFKKFDISGDGQADKKDILNGFREMGVEVDDEIKDKLNELDTNGDGKVLYQDFLRGQLEAKNIIPKCQSKN</sequence>
<dbReference type="Pfam" id="PF13499">
    <property type="entry name" value="EF-hand_7"/>
    <property type="match status" value="1"/>
</dbReference>
<keyword evidence="4" id="KW-1185">Reference proteome</keyword>
<feature type="region of interest" description="Disordered" evidence="1">
    <location>
        <begin position="27"/>
        <end position="57"/>
    </location>
</feature>
<evidence type="ECO:0000259" key="2">
    <source>
        <dbReference type="PROSITE" id="PS50222"/>
    </source>
</evidence>
<dbReference type="CDD" id="cd00051">
    <property type="entry name" value="EFh"/>
    <property type="match status" value="1"/>
</dbReference>